<evidence type="ECO:0000256" key="3">
    <source>
        <dbReference type="ARBA" id="ARBA00023237"/>
    </source>
</evidence>
<evidence type="ECO:0000313" key="8">
    <source>
        <dbReference type="Proteomes" id="UP000199673"/>
    </source>
</evidence>
<evidence type="ECO:0000256" key="5">
    <source>
        <dbReference type="SAM" id="Phobius"/>
    </source>
</evidence>
<feature type="domain" description="OmpA-like" evidence="6">
    <location>
        <begin position="83"/>
        <end position="197"/>
    </location>
</feature>
<dbReference type="PANTHER" id="PTHR30329">
    <property type="entry name" value="STATOR ELEMENT OF FLAGELLAR MOTOR COMPLEX"/>
    <property type="match status" value="1"/>
</dbReference>
<dbReference type="InterPro" id="IPR050330">
    <property type="entry name" value="Bact_OuterMem_StrucFunc"/>
</dbReference>
<dbReference type="InterPro" id="IPR036737">
    <property type="entry name" value="OmpA-like_sf"/>
</dbReference>
<keyword evidence="5" id="KW-1133">Transmembrane helix</keyword>
<dbReference type="RefSeq" id="WP_091698078.1">
    <property type="nucleotide sequence ID" value="NZ_FPBF01000010.1"/>
</dbReference>
<dbReference type="PRINTS" id="PR01021">
    <property type="entry name" value="OMPADOMAIN"/>
</dbReference>
<gene>
    <name evidence="7" type="ORF">SAMN04489724_0072</name>
</gene>
<dbReference type="OrthoDB" id="9792021at2"/>
<dbReference type="PANTHER" id="PTHR30329:SF21">
    <property type="entry name" value="LIPOPROTEIN YIAD-RELATED"/>
    <property type="match status" value="1"/>
</dbReference>
<feature type="transmembrane region" description="Helical" evidence="5">
    <location>
        <begin position="220"/>
        <end position="248"/>
    </location>
</feature>
<dbReference type="CDD" id="cd07185">
    <property type="entry name" value="OmpA_C-like"/>
    <property type="match status" value="1"/>
</dbReference>
<accession>A0A1I7E4W1</accession>
<evidence type="ECO:0000256" key="4">
    <source>
        <dbReference type="PROSITE-ProRule" id="PRU00473"/>
    </source>
</evidence>
<protein>
    <submittedName>
        <fullName evidence="7">OmpA family protein</fullName>
    </submittedName>
</protein>
<dbReference type="Pfam" id="PF00691">
    <property type="entry name" value="OmpA"/>
    <property type="match status" value="1"/>
</dbReference>
<dbReference type="Proteomes" id="UP000199673">
    <property type="component" value="Unassembled WGS sequence"/>
</dbReference>
<reference evidence="8" key="1">
    <citation type="submission" date="2016-10" db="EMBL/GenBank/DDBJ databases">
        <authorList>
            <person name="Varghese N."/>
            <person name="Submissions S."/>
        </authorList>
    </citation>
    <scope>NUCLEOTIDE SEQUENCE [LARGE SCALE GENOMIC DNA]</scope>
    <source>
        <strain evidence="8">DSM 23445</strain>
    </source>
</reference>
<organism evidence="7 8">
    <name type="scientific">Algoriphagus locisalis</name>
    <dbReference type="NCBI Taxonomy" id="305507"/>
    <lineage>
        <taxon>Bacteria</taxon>
        <taxon>Pseudomonadati</taxon>
        <taxon>Bacteroidota</taxon>
        <taxon>Cytophagia</taxon>
        <taxon>Cytophagales</taxon>
        <taxon>Cyclobacteriaceae</taxon>
        <taxon>Algoriphagus</taxon>
    </lineage>
</organism>
<dbReference type="EMBL" id="FPBF01000010">
    <property type="protein sequence ID" value="SFU18977.1"/>
    <property type="molecule type" value="Genomic_DNA"/>
</dbReference>
<evidence type="ECO:0000256" key="1">
    <source>
        <dbReference type="ARBA" id="ARBA00004442"/>
    </source>
</evidence>
<keyword evidence="3" id="KW-0998">Cell outer membrane</keyword>
<evidence type="ECO:0000313" key="7">
    <source>
        <dbReference type="EMBL" id="SFU18977.1"/>
    </source>
</evidence>
<dbReference type="STRING" id="305507.SAMN04489724_0072"/>
<evidence type="ECO:0000256" key="2">
    <source>
        <dbReference type="ARBA" id="ARBA00023136"/>
    </source>
</evidence>
<dbReference type="GO" id="GO:0009279">
    <property type="term" value="C:cell outer membrane"/>
    <property type="evidence" value="ECO:0007669"/>
    <property type="project" value="UniProtKB-SubCell"/>
</dbReference>
<dbReference type="SUPFAM" id="SSF103088">
    <property type="entry name" value="OmpA-like"/>
    <property type="match status" value="1"/>
</dbReference>
<name>A0A1I7E4W1_9BACT</name>
<evidence type="ECO:0000259" key="6">
    <source>
        <dbReference type="PROSITE" id="PS51123"/>
    </source>
</evidence>
<proteinExistence type="predicted"/>
<feature type="transmembrane region" description="Helical" evidence="5">
    <location>
        <begin position="30"/>
        <end position="49"/>
    </location>
</feature>
<dbReference type="InterPro" id="IPR006665">
    <property type="entry name" value="OmpA-like"/>
</dbReference>
<dbReference type="Gene3D" id="3.30.1330.60">
    <property type="entry name" value="OmpA-like domain"/>
    <property type="match status" value="1"/>
</dbReference>
<comment type="subcellular location">
    <subcellularLocation>
        <location evidence="1">Cell outer membrane</location>
    </subcellularLocation>
</comment>
<keyword evidence="8" id="KW-1185">Reference proteome</keyword>
<keyword evidence="5" id="KW-0812">Transmembrane</keyword>
<dbReference type="AlphaFoldDB" id="A0A1I7E4W1"/>
<dbReference type="InterPro" id="IPR006664">
    <property type="entry name" value="OMP_bac"/>
</dbReference>
<dbReference type="PROSITE" id="PS51123">
    <property type="entry name" value="OMPA_2"/>
    <property type="match status" value="1"/>
</dbReference>
<sequence>MLALPGPNLFDEKVKELPKPAQKVYRFNKILSRFFVNVFFLSIIMIFLFSHQLNRTEYIEKEMEDLIEKSENSMGKKNVSYENKELRLFFQDNILFDHNNFQLNDNVKEKLRLIIPTVSDNMMVEVIGHTDNVGDYCYNYELSKKRAESVFKYIRPMLTFNNSMFYGLGEDFPVSSNQNEFGRSLNRRVEIIIKSNPSNSLIYSDSLFDKMSFMIKENAIIVILTFCSAMIPIITYFFNIILVCYSMIRNNTKNKVNS</sequence>
<keyword evidence="2 4" id="KW-0472">Membrane</keyword>